<evidence type="ECO:0008006" key="2">
    <source>
        <dbReference type="Google" id="ProtNLM"/>
    </source>
</evidence>
<dbReference type="AlphaFoldDB" id="A0A3B0USA0"/>
<protein>
    <recommendedName>
        <fullName evidence="2">Cyclic nucleotide-binding domain-containing protein</fullName>
    </recommendedName>
</protein>
<accession>A0A3B0USA0</accession>
<sequence length="132" mass="15109">CRFFADGDSFRFLGGLHISQIIDKAELLEMNPGDEIVVRDEQYAYYVLSGSPLIMTKSGSQSNFLKHELIGNMFSNDNIMLDRIVATDEAKLFKINLNDVFDVLTNYKVQANRIINTASKNLQNHFYQNTKH</sequence>
<dbReference type="Gene3D" id="2.60.120.10">
    <property type="entry name" value="Jelly Rolls"/>
    <property type="match status" value="1"/>
</dbReference>
<dbReference type="EMBL" id="UOES01000527">
    <property type="protein sequence ID" value="VAW29182.1"/>
    <property type="molecule type" value="Genomic_DNA"/>
</dbReference>
<dbReference type="InterPro" id="IPR014710">
    <property type="entry name" value="RmlC-like_jellyroll"/>
</dbReference>
<proteinExistence type="predicted"/>
<evidence type="ECO:0000313" key="1">
    <source>
        <dbReference type="EMBL" id="VAW29182.1"/>
    </source>
</evidence>
<name>A0A3B0USA0_9ZZZZ</name>
<feature type="non-terminal residue" evidence="1">
    <location>
        <position position="1"/>
    </location>
</feature>
<dbReference type="InterPro" id="IPR018490">
    <property type="entry name" value="cNMP-bd_dom_sf"/>
</dbReference>
<reference evidence="1" key="1">
    <citation type="submission" date="2018-06" db="EMBL/GenBank/DDBJ databases">
        <authorList>
            <person name="Zhirakovskaya E."/>
        </authorList>
    </citation>
    <scope>NUCLEOTIDE SEQUENCE</scope>
</reference>
<gene>
    <name evidence="1" type="ORF">MNBD_BACTEROID06-1327</name>
</gene>
<organism evidence="1">
    <name type="scientific">hydrothermal vent metagenome</name>
    <dbReference type="NCBI Taxonomy" id="652676"/>
    <lineage>
        <taxon>unclassified sequences</taxon>
        <taxon>metagenomes</taxon>
        <taxon>ecological metagenomes</taxon>
    </lineage>
</organism>
<dbReference type="SUPFAM" id="SSF51206">
    <property type="entry name" value="cAMP-binding domain-like"/>
    <property type="match status" value="1"/>
</dbReference>